<name>A0AAN7BSW3_9PEZI</name>
<feature type="region of interest" description="Disordered" evidence="1">
    <location>
        <begin position="303"/>
        <end position="391"/>
    </location>
</feature>
<feature type="compositionally biased region" description="Polar residues" evidence="1">
    <location>
        <begin position="560"/>
        <end position="573"/>
    </location>
</feature>
<feature type="transmembrane region" description="Helical" evidence="2">
    <location>
        <begin position="257"/>
        <end position="278"/>
    </location>
</feature>
<dbReference type="AlphaFoldDB" id="A0AAN7BSW3"/>
<evidence type="ECO:0000313" key="3">
    <source>
        <dbReference type="EMBL" id="KAK4228915.1"/>
    </source>
</evidence>
<evidence type="ECO:0000256" key="1">
    <source>
        <dbReference type="SAM" id="MobiDB-lite"/>
    </source>
</evidence>
<feature type="compositionally biased region" description="Low complexity" evidence="1">
    <location>
        <begin position="350"/>
        <end position="359"/>
    </location>
</feature>
<evidence type="ECO:0000256" key="2">
    <source>
        <dbReference type="SAM" id="Phobius"/>
    </source>
</evidence>
<feature type="region of interest" description="Disordered" evidence="1">
    <location>
        <begin position="479"/>
        <end position="573"/>
    </location>
</feature>
<feature type="region of interest" description="Disordered" evidence="1">
    <location>
        <begin position="1"/>
        <end position="20"/>
    </location>
</feature>
<gene>
    <name evidence="3" type="ORF">QBC38DRAFT_131567</name>
</gene>
<keyword evidence="2" id="KW-1133">Transmembrane helix</keyword>
<protein>
    <submittedName>
        <fullName evidence="3">Uncharacterized protein</fullName>
    </submittedName>
</protein>
<feature type="compositionally biased region" description="Low complexity" evidence="1">
    <location>
        <begin position="373"/>
        <end position="391"/>
    </location>
</feature>
<feature type="compositionally biased region" description="Low complexity" evidence="1">
    <location>
        <begin position="1"/>
        <end position="17"/>
    </location>
</feature>
<feature type="compositionally biased region" description="Gly residues" evidence="1">
    <location>
        <begin position="525"/>
        <end position="541"/>
    </location>
</feature>
<dbReference type="EMBL" id="MU865313">
    <property type="protein sequence ID" value="KAK4228915.1"/>
    <property type="molecule type" value="Genomic_DNA"/>
</dbReference>
<feature type="region of interest" description="Disordered" evidence="1">
    <location>
        <begin position="159"/>
        <end position="180"/>
    </location>
</feature>
<dbReference type="Proteomes" id="UP001301958">
    <property type="component" value="Unassembled WGS sequence"/>
</dbReference>
<feature type="compositionally biased region" description="Low complexity" evidence="1">
    <location>
        <begin position="485"/>
        <end position="496"/>
    </location>
</feature>
<feature type="compositionally biased region" description="Low complexity" evidence="1">
    <location>
        <begin position="547"/>
        <end position="559"/>
    </location>
</feature>
<organism evidence="3 4">
    <name type="scientific">Podospora fimiseda</name>
    <dbReference type="NCBI Taxonomy" id="252190"/>
    <lineage>
        <taxon>Eukaryota</taxon>
        <taxon>Fungi</taxon>
        <taxon>Dikarya</taxon>
        <taxon>Ascomycota</taxon>
        <taxon>Pezizomycotina</taxon>
        <taxon>Sordariomycetes</taxon>
        <taxon>Sordariomycetidae</taxon>
        <taxon>Sordariales</taxon>
        <taxon>Podosporaceae</taxon>
        <taxon>Podospora</taxon>
    </lineage>
</organism>
<feature type="region of interest" description="Disordered" evidence="1">
    <location>
        <begin position="203"/>
        <end position="253"/>
    </location>
</feature>
<comment type="caution">
    <text evidence="3">The sequence shown here is derived from an EMBL/GenBank/DDBJ whole genome shotgun (WGS) entry which is preliminary data.</text>
</comment>
<keyword evidence="2" id="KW-0812">Transmembrane</keyword>
<accession>A0AAN7BSW3</accession>
<reference evidence="3" key="1">
    <citation type="journal article" date="2023" name="Mol. Phylogenet. Evol.">
        <title>Genome-scale phylogeny and comparative genomics of the fungal order Sordariales.</title>
        <authorList>
            <person name="Hensen N."/>
            <person name="Bonometti L."/>
            <person name="Westerberg I."/>
            <person name="Brannstrom I.O."/>
            <person name="Guillou S."/>
            <person name="Cros-Aarteil S."/>
            <person name="Calhoun S."/>
            <person name="Haridas S."/>
            <person name="Kuo A."/>
            <person name="Mondo S."/>
            <person name="Pangilinan J."/>
            <person name="Riley R."/>
            <person name="LaButti K."/>
            <person name="Andreopoulos B."/>
            <person name="Lipzen A."/>
            <person name="Chen C."/>
            <person name="Yan M."/>
            <person name="Daum C."/>
            <person name="Ng V."/>
            <person name="Clum A."/>
            <person name="Steindorff A."/>
            <person name="Ohm R.A."/>
            <person name="Martin F."/>
            <person name="Silar P."/>
            <person name="Natvig D.O."/>
            <person name="Lalanne C."/>
            <person name="Gautier V."/>
            <person name="Ament-Velasquez S.L."/>
            <person name="Kruys A."/>
            <person name="Hutchinson M.I."/>
            <person name="Powell A.J."/>
            <person name="Barry K."/>
            <person name="Miller A.N."/>
            <person name="Grigoriev I.V."/>
            <person name="Debuchy R."/>
            <person name="Gladieux P."/>
            <person name="Hiltunen Thoren M."/>
            <person name="Johannesson H."/>
        </authorList>
    </citation>
    <scope>NUCLEOTIDE SEQUENCE</scope>
    <source>
        <strain evidence="3">CBS 990.96</strain>
    </source>
</reference>
<evidence type="ECO:0000313" key="4">
    <source>
        <dbReference type="Proteomes" id="UP001301958"/>
    </source>
</evidence>
<keyword evidence="4" id="KW-1185">Reference proteome</keyword>
<reference evidence="3" key="2">
    <citation type="submission" date="2023-05" db="EMBL/GenBank/DDBJ databases">
        <authorList>
            <consortium name="Lawrence Berkeley National Laboratory"/>
            <person name="Steindorff A."/>
            <person name="Hensen N."/>
            <person name="Bonometti L."/>
            <person name="Westerberg I."/>
            <person name="Brannstrom I.O."/>
            <person name="Guillou S."/>
            <person name="Cros-Aarteil S."/>
            <person name="Calhoun S."/>
            <person name="Haridas S."/>
            <person name="Kuo A."/>
            <person name="Mondo S."/>
            <person name="Pangilinan J."/>
            <person name="Riley R."/>
            <person name="Labutti K."/>
            <person name="Andreopoulos B."/>
            <person name="Lipzen A."/>
            <person name="Chen C."/>
            <person name="Yanf M."/>
            <person name="Daum C."/>
            <person name="Ng V."/>
            <person name="Clum A."/>
            <person name="Ohm R."/>
            <person name="Martin F."/>
            <person name="Silar P."/>
            <person name="Natvig D."/>
            <person name="Lalanne C."/>
            <person name="Gautier V."/>
            <person name="Ament-Velasquez S.L."/>
            <person name="Kruys A."/>
            <person name="Hutchinson M.I."/>
            <person name="Powell A.J."/>
            <person name="Barry K."/>
            <person name="Miller A.N."/>
            <person name="Grigoriev I.V."/>
            <person name="Debuchy R."/>
            <person name="Gladieux P."/>
            <person name="Thoren M.H."/>
            <person name="Johannesson H."/>
        </authorList>
    </citation>
    <scope>NUCLEOTIDE SEQUENCE</scope>
    <source>
        <strain evidence="3">CBS 990.96</strain>
    </source>
</reference>
<keyword evidence="2" id="KW-0472">Membrane</keyword>
<sequence>MEIVRSSPGASSSSSSGNDGKGCQCYFNSAEIKKGRWQEDKKVCLQNCRTQFLSRISPDWNDNSGWIEGCVSLHADNSTSFPYKAEPRFLNLYWCDSTFCGVAINPSGGLGQDPNTDTIINTCQNIGVHNIHDPGPVFPADFKCYTEADETDVLCGSLTANNMPGATEPDQTSGSRQTAAISTISSETGSMGVAVWITSTVSSSTPKPAATTTNDTPQVISSSSTLPSSTSDSDSDISSAAVSSTTSSSPLSTPSRIAVGVCTALLLLSLICTALLCLRRRNRRRHSFSSSYQGLHPRPKPFPFFPSFFKKRRPPQNQNNNPNSSPTRLILPSSPTNSTHHNSRTHHSHPPSQILTPPLRLRDRRFLPSILRSSSTGTNSNNNYSPPLTPLTPIYTTTSSHHHPSSLHSFPASPLCTPTTSKLIPRSEKTPRAYTGGLPSVVVQPSNAENPFTAKEHVVIGTPPASPPPNKALPCVPPSSGTKKYSVGGSSSLYSSEGGGEGIGMAVSTATKGKENGSSSNSWGSWGGMGEGGAGEGGGGKRGLDGNGVSPRSSGSSGSLTVTAEQSNNGGRV</sequence>
<proteinExistence type="predicted"/>
<feature type="compositionally biased region" description="Low complexity" evidence="1">
    <location>
        <begin position="315"/>
        <end position="340"/>
    </location>
</feature>